<dbReference type="PANTHER" id="PTHR46586:SF3">
    <property type="entry name" value="ANKYRIN REPEAT-CONTAINING PROTEIN"/>
    <property type="match status" value="1"/>
</dbReference>
<feature type="compositionally biased region" description="Acidic residues" evidence="1">
    <location>
        <begin position="564"/>
        <end position="574"/>
    </location>
</feature>
<dbReference type="PANTHER" id="PTHR46586">
    <property type="entry name" value="ANKYRIN REPEAT-CONTAINING PROTEIN"/>
    <property type="match status" value="1"/>
</dbReference>
<reference evidence="2 3" key="1">
    <citation type="submission" date="2018-08" db="EMBL/GenBank/DDBJ databases">
        <title>Aphanomyces genome sequencing and annotation.</title>
        <authorList>
            <person name="Minardi D."/>
            <person name="Oidtmann B."/>
            <person name="Van Der Giezen M."/>
            <person name="Studholme D.J."/>
        </authorList>
    </citation>
    <scope>NUCLEOTIDE SEQUENCE [LARGE SCALE GENOMIC DNA]</scope>
    <source>
        <strain evidence="2 3">NJM0002</strain>
    </source>
</reference>
<evidence type="ECO:0000313" key="3">
    <source>
        <dbReference type="Proteomes" id="UP000285060"/>
    </source>
</evidence>
<keyword evidence="3" id="KW-1185">Reference proteome</keyword>
<dbReference type="InterPro" id="IPR002110">
    <property type="entry name" value="Ankyrin_rpt"/>
</dbReference>
<feature type="region of interest" description="Disordered" evidence="1">
    <location>
        <begin position="541"/>
        <end position="574"/>
    </location>
</feature>
<dbReference type="EMBL" id="QUSY01000315">
    <property type="protein sequence ID" value="RHY30446.1"/>
    <property type="molecule type" value="Genomic_DNA"/>
</dbReference>
<accession>A0A3R7AA00</accession>
<dbReference type="InterPro" id="IPR036770">
    <property type="entry name" value="Ankyrin_rpt-contain_sf"/>
</dbReference>
<proteinExistence type="predicted"/>
<name>A0A3R7AA00_9STRA</name>
<sequence>MPTSSCLADAVLRNTELLRGIFEFQDGLYEDGLVFQHLHPASDEYKTLTRYHLLGESLTHYDTSLIPIFERLDEVLSPWYAMHGSTRVLRLVRSMQYMRLMVLVHAAYYGLTEVMSLLLHHPPPLTKRSSSSSPFYCHGFPHLIDLSALNGQLPMLELLHSNPTYSTASTDSMDLAARNGHVDVVRFLHFHRNEGCSHFAMLHAATNGHLNVVEFLHQFRHFDGVPDTAFVSAAANGHLDVVRFFHKHNVHGCTTRAMDLAARGGHLAVVTFLHHHRTEGCTTSAMDLAAKNGHIEVVTFLHRHRKEGCTTLAMDGAVSNGHLDVVRFLHHKRHEGCTKYAMDNAAEHGHLNVLRFLHEHRTEGCTTSAMDRAASYGRLEVVEFLHNHRTEGCTPRAPLPPLDPFLYLQNHFPICVLSRRPTSIMPLGALPRRRRKRTLPHRVQFTTATTFLFDVAYGGSAVPNESGPPIGLARRHSDSTDTDLSQYLDATSPRGTVRKFDHVERIALLKAAAYPVKEITDFCFDAIDVRKSRHDTIEEYKRKRYQRDSDSRRVRPCLDGGCSSDDDDPLDDES</sequence>
<dbReference type="InterPro" id="IPR052050">
    <property type="entry name" value="SecEffector_AnkRepeat"/>
</dbReference>
<evidence type="ECO:0000313" key="2">
    <source>
        <dbReference type="EMBL" id="RHY30446.1"/>
    </source>
</evidence>
<dbReference type="Pfam" id="PF13637">
    <property type="entry name" value="Ank_4"/>
    <property type="match status" value="1"/>
</dbReference>
<dbReference type="VEuPathDB" id="FungiDB:H310_12205"/>
<comment type="caution">
    <text evidence="2">The sequence shown here is derived from an EMBL/GenBank/DDBJ whole genome shotgun (WGS) entry which is preliminary data.</text>
</comment>
<dbReference type="Pfam" id="PF12796">
    <property type="entry name" value="Ank_2"/>
    <property type="match status" value="2"/>
</dbReference>
<gene>
    <name evidence="2" type="ORF">DYB32_006152</name>
</gene>
<evidence type="ECO:0000256" key="1">
    <source>
        <dbReference type="SAM" id="MobiDB-lite"/>
    </source>
</evidence>
<dbReference type="Proteomes" id="UP000285060">
    <property type="component" value="Unassembled WGS sequence"/>
</dbReference>
<dbReference type="Gene3D" id="1.25.40.20">
    <property type="entry name" value="Ankyrin repeat-containing domain"/>
    <property type="match status" value="3"/>
</dbReference>
<feature type="compositionally biased region" description="Basic and acidic residues" evidence="1">
    <location>
        <begin position="541"/>
        <end position="553"/>
    </location>
</feature>
<organism evidence="2 3">
    <name type="scientific">Aphanomyces invadans</name>
    <dbReference type="NCBI Taxonomy" id="157072"/>
    <lineage>
        <taxon>Eukaryota</taxon>
        <taxon>Sar</taxon>
        <taxon>Stramenopiles</taxon>
        <taxon>Oomycota</taxon>
        <taxon>Saprolegniomycetes</taxon>
        <taxon>Saprolegniales</taxon>
        <taxon>Verrucalvaceae</taxon>
        <taxon>Aphanomyces</taxon>
    </lineage>
</organism>
<protein>
    <submittedName>
        <fullName evidence="2">Uncharacterized protein</fullName>
    </submittedName>
</protein>
<dbReference type="VEuPathDB" id="FungiDB:H310_12204"/>
<dbReference type="SUPFAM" id="SSF48403">
    <property type="entry name" value="Ankyrin repeat"/>
    <property type="match status" value="1"/>
</dbReference>
<dbReference type="AlphaFoldDB" id="A0A3R7AA00"/>